<proteinExistence type="predicted"/>
<feature type="compositionally biased region" description="Basic and acidic residues" evidence="2">
    <location>
        <begin position="1776"/>
        <end position="1791"/>
    </location>
</feature>
<dbReference type="VEuPathDB" id="TriTrypDB:LdBPK_221180.1"/>
<feature type="region of interest" description="Disordered" evidence="2">
    <location>
        <begin position="834"/>
        <end position="853"/>
    </location>
</feature>
<feature type="region of interest" description="Disordered" evidence="2">
    <location>
        <begin position="1"/>
        <end position="80"/>
    </location>
</feature>
<feature type="coiled-coil region" evidence="1">
    <location>
        <begin position="1649"/>
        <end position="1683"/>
    </location>
</feature>
<feature type="compositionally biased region" description="Polar residues" evidence="2">
    <location>
        <begin position="368"/>
        <end position="381"/>
    </location>
</feature>
<dbReference type="Pfam" id="PF23398">
    <property type="entry name" value="FAZ1_cons"/>
    <property type="match status" value="1"/>
</dbReference>
<feature type="compositionally biased region" description="Basic and acidic residues" evidence="2">
    <location>
        <begin position="44"/>
        <end position="54"/>
    </location>
</feature>
<organism evidence="4 5">
    <name type="scientific">Leishmania donovani</name>
    <dbReference type="NCBI Taxonomy" id="5661"/>
    <lineage>
        <taxon>Eukaryota</taxon>
        <taxon>Discoba</taxon>
        <taxon>Euglenozoa</taxon>
        <taxon>Kinetoplastea</taxon>
        <taxon>Metakinetoplastina</taxon>
        <taxon>Trypanosomatida</taxon>
        <taxon>Trypanosomatidae</taxon>
        <taxon>Leishmaniinae</taxon>
        <taxon>Leishmania</taxon>
    </lineage>
</organism>
<feature type="compositionally biased region" description="Low complexity" evidence="2">
    <location>
        <begin position="9"/>
        <end position="19"/>
    </location>
</feature>
<dbReference type="InterPro" id="IPR056614">
    <property type="entry name" value="FAZ1_cons"/>
</dbReference>
<feature type="region of interest" description="Disordered" evidence="2">
    <location>
        <begin position="708"/>
        <end position="727"/>
    </location>
</feature>
<feature type="region of interest" description="Disordered" evidence="2">
    <location>
        <begin position="876"/>
        <end position="895"/>
    </location>
</feature>
<dbReference type="PANTHER" id="PTHR36685:SF1">
    <property type="match status" value="1"/>
</dbReference>
<evidence type="ECO:0000313" key="4">
    <source>
        <dbReference type="EMBL" id="CAC5430096.1"/>
    </source>
</evidence>
<evidence type="ECO:0000256" key="1">
    <source>
        <dbReference type="SAM" id="Coils"/>
    </source>
</evidence>
<feature type="region of interest" description="Disordered" evidence="2">
    <location>
        <begin position="1771"/>
        <end position="1795"/>
    </location>
</feature>
<feature type="compositionally biased region" description="Polar residues" evidence="2">
    <location>
        <begin position="26"/>
        <end position="43"/>
    </location>
</feature>
<feature type="compositionally biased region" description="Polar residues" evidence="2">
    <location>
        <begin position="1902"/>
        <end position="1919"/>
    </location>
</feature>
<feature type="compositionally biased region" description="Low complexity" evidence="2">
    <location>
        <begin position="348"/>
        <end position="362"/>
    </location>
</feature>
<feature type="region of interest" description="Disordered" evidence="2">
    <location>
        <begin position="750"/>
        <end position="769"/>
    </location>
</feature>
<gene>
    <name evidence="4" type="ORF">LDHU3_22.1700</name>
</gene>
<reference evidence="4" key="1">
    <citation type="submission" date="2020-06" db="EMBL/GenBank/DDBJ databases">
        <authorList>
            <person name="Camacho E."/>
            <person name="Gonzalez-de la Fuente S."/>
            <person name="Rastrojo A."/>
            <person name="Peiro-Pastor R."/>
            <person name="Solana JC."/>
            <person name="Tabera L."/>
            <person name="Gamarro F."/>
            <person name="Carrasco-Ramiro F."/>
            <person name="Requena JM."/>
            <person name="Aguado B."/>
        </authorList>
    </citation>
    <scope>NUCLEOTIDE SEQUENCE</scope>
</reference>
<dbReference type="EMBL" id="LR812642">
    <property type="protein sequence ID" value="CAC5430096.1"/>
    <property type="molecule type" value="Genomic_DNA"/>
</dbReference>
<feature type="region of interest" description="Disordered" evidence="2">
    <location>
        <begin position="1897"/>
        <end position="1919"/>
    </location>
</feature>
<feature type="coiled-coil region" evidence="1">
    <location>
        <begin position="1572"/>
        <end position="1609"/>
    </location>
</feature>
<evidence type="ECO:0000259" key="3">
    <source>
        <dbReference type="Pfam" id="PF23398"/>
    </source>
</evidence>
<dbReference type="VEuPathDB" id="TriTrypDB:LDHU3_22.1700"/>
<feature type="domain" description="Flagellar attachment zone protein 1 conserved" evidence="3">
    <location>
        <begin position="1407"/>
        <end position="1492"/>
    </location>
</feature>
<dbReference type="Proteomes" id="UP000601710">
    <property type="component" value="Chromosome 22"/>
</dbReference>
<feature type="region of interest" description="Disordered" evidence="2">
    <location>
        <begin position="666"/>
        <end position="685"/>
    </location>
</feature>
<keyword evidence="1" id="KW-0175">Coiled coil</keyword>
<feature type="compositionally biased region" description="Polar residues" evidence="2">
    <location>
        <begin position="321"/>
        <end position="347"/>
    </location>
</feature>
<evidence type="ECO:0000313" key="5">
    <source>
        <dbReference type="Proteomes" id="UP000601710"/>
    </source>
</evidence>
<feature type="region of interest" description="Disordered" evidence="2">
    <location>
        <begin position="321"/>
        <end position="431"/>
    </location>
</feature>
<evidence type="ECO:0000256" key="2">
    <source>
        <dbReference type="SAM" id="MobiDB-lite"/>
    </source>
</evidence>
<sequence>MSSSRARLRAQPLRQQQQPVLHRSDSSPQSTVSGTLRGTSSSVRFEDTSRDRRSSKSAAVRAEQRSTVLQTAGGRRAENTPLVSLRGSREKRVNFMETEKELATASSSPLSLAHELAETQRELERLRMQLRNSSEHEQQTEEYVSGLEATVEAQRHDNLLLRHHLANRQLLAEVLEEEYRDLVEAQQQMHLQQHPIACPQPLITHASTGTMTVASPENAFGDGIAQPSSLSAFCTQLPDRQSNFAGPSPPLSPTQSMPTSYNHVYGAAGGPHMHELPLHSPTVTALRDRWAQMQIAHEALPHGYADQQEALQRLPFLQQQRNNGANPTSIPIGGTTDNRFTSPPQHISVSEETLFSSSTTSSAPHSACTITDTAGTSQQAAATKHRPRSLGIRSRETEHAIPNALDTPNSVHQSLVRGHPHRDASPSAASEAGPLLEHRHCEELFADQQRCGHVALKALQDQIAEQEAEVADLRSRVTEQEAEVVALRQLLAEAQREAQAAGARQRDSGAAVQALRDQMAEQEAEVVALRQLLAEAQREAQTAGARQRDSGAAVQALRDQMAEQEAEVVALRQLLAEAQREAQAAGPRQCDSGAAVQALRDQMAEQEAEVVALRQLLAEAQREAQTAGARQRDSGAAVQALRDQMAEQEAEMVALRQLLAEAQREAQAAGPRQRDSGAAVQALRDQMAEQEAEMVALRQLLAEAQREAQAAGPRQRDSGAAVQALRDQMAEQEAEMVALRQLLAEAQREAQTAGARQRDSGAAVQALRDQMAEQEAEMVALRQLLAEAQREAQAAGPRQRDSGAAVQALRDQMAEQEAEMVALRQLLAEAQREAQAAGPRQRDSGAAVQALRDQMAEQEAEMVALRQLLAEAQREAQAAGPRQRDSGAAVQALRDQMAEQEAEMVALRQLLAEAQREAQAAGPRQRDSGAAVQALRDQMAEQEAEVVALRQLLAEAQREAQTAGARQRDSGAAVQALRDQMAEQEAEMVALRQLLAETQREAQAAGPRQRDSGAAVQALRDQMAEQEAEVVALRQLLAEAQREAQAAGPRQCDSGAAVQALRDQMAEQEAEMVALRQLLAEAQREAQAAGPRQRDSGAAVQALRDQMAEQEAEVVALRQLLAEAQREAQAAGPRQCDSGAAVQALRDQMAEQEAEVVALRQLLAEAQREAQAAGARQRDSGAAVQALRDQMAEQEAEMVALRQLLAEAQREAQAAGPRQRDSGAAVQALRDQMAEQEAEMVALRQLLAEAQREAQTAGARQRGGVIVKVPVGQEEGVRLAGGSAVVVQVDGGAGRRVVIDTLREGPEGKGDPLRWYRDRGSVEGAAADDERGVSSTGDDEDRKLAGAVDRGRILPETEELRSALAECREKLTLLEAELMAAKEAVEELRWYDERRDNCVEGKPLRQTYVRRSMEGEEWALVANACEEELIWRLRVDCSRACHVNVDCVRRVEYVLGSLHAEFCVEHNADVEGSELKDRVAEYPFPATWALFRRIVEGHTVPGPMQWAVPSRAEEKLLAEEALARILAQLEEACARQAFTSDWSEQRTELLRAAKLALAEVVAASRRECTDSLERLEELAALLLEARESERELRDRLFAAEEDMYELRRQHDDDRDGLVSAEAEARRSLDLYAARVAAQDEAMRVQVEQIVDLQEEVQALTSVLSDKNADLANAHAQAAALSRQVDETAAAYADTLEKLEKSVEMLDASRTNELVLSQTLYEAEYRCTQLHKAIEMDAAAHRFELVSATAERDRFKEGMEVFRELLPSLLAAAQPQPRKDSGDAGEGVDERSSTSALDAAFSGEGYAVAQGLREVLLHHLGCVEQLRRDKEGLADELDEAEKARGGYMAALEDALRSLVEERELRMRAHESQLQYSEQMMRELTMMRNAEEDEMVDDKADMEVNSNYGLPSTCSSSSPAV</sequence>
<accession>A0A6J8FCW4</accession>
<feature type="region of interest" description="Disordered" evidence="2">
    <location>
        <begin position="792"/>
        <end position="811"/>
    </location>
</feature>
<feature type="coiled-coil region" evidence="1">
    <location>
        <begin position="1357"/>
        <end position="1384"/>
    </location>
</feature>
<name>A0A6J8FCW4_LEIDO</name>
<dbReference type="VEuPathDB" id="TriTrypDB:LdBPK_221170.1"/>
<feature type="region of interest" description="Disordered" evidence="2">
    <location>
        <begin position="1212"/>
        <end position="1231"/>
    </location>
</feature>
<dbReference type="VEuPathDB" id="TriTrypDB:LdCL_220018900"/>
<protein>
    <submittedName>
        <fullName evidence="4">Hypothetical_protein_conserved</fullName>
    </submittedName>
</protein>
<dbReference type="PANTHER" id="PTHR36685">
    <property type="match status" value="1"/>
</dbReference>
<feature type="region of interest" description="Disordered" evidence="2">
    <location>
        <begin position="1000"/>
        <end position="1020"/>
    </location>
</feature>